<organism evidence="1 2">
    <name type="scientific">Macrolepiota fuliginosa MF-IS2</name>
    <dbReference type="NCBI Taxonomy" id="1400762"/>
    <lineage>
        <taxon>Eukaryota</taxon>
        <taxon>Fungi</taxon>
        <taxon>Dikarya</taxon>
        <taxon>Basidiomycota</taxon>
        <taxon>Agaricomycotina</taxon>
        <taxon>Agaricomycetes</taxon>
        <taxon>Agaricomycetidae</taxon>
        <taxon>Agaricales</taxon>
        <taxon>Agaricineae</taxon>
        <taxon>Agaricaceae</taxon>
        <taxon>Macrolepiota</taxon>
    </lineage>
</organism>
<dbReference type="OrthoDB" id="3262196at2759"/>
<protein>
    <submittedName>
        <fullName evidence="1">Uncharacterized protein</fullName>
    </submittedName>
</protein>
<sequence>MYIHESLDEVRKKFKDRLPANWPTNSDLLGITVAARGNTEALRFLPGFIGLTGDPTCGDPDGQLKLHTKLPGGSNPGDTVNPSNTQDPFYFYILFSVPAHLLPTTMRILGFLIAHPYEHLCFDNQARFLDLDRETFYQSIQHLHSVVCIPSTDECGIVPLSFFTRSFPDFLTDPSRSGKYCLHKEALDYDFALQCLHWLENDDGLSDKAIIKFSAFFVWMTCYKLSDNFIPALISRLEGFDFGRLKQAHIIRTRYGSSIHDFGEFLQWLYSLGGIRNRSLISVVQEVSQEEASRPVHNELRAWHWIESPRDYIASFNLDLGTPQLPLTLELRLGKLSHVYILVEVDDFDNACNSHGLWSADMDADAYVVDLRRGGTVI</sequence>
<evidence type="ECO:0000313" key="2">
    <source>
        <dbReference type="Proteomes" id="UP000807342"/>
    </source>
</evidence>
<name>A0A9P6BWK5_9AGAR</name>
<evidence type="ECO:0000313" key="1">
    <source>
        <dbReference type="EMBL" id="KAF9440530.1"/>
    </source>
</evidence>
<dbReference type="AlphaFoldDB" id="A0A9P6BWK5"/>
<proteinExistence type="predicted"/>
<keyword evidence="2" id="KW-1185">Reference proteome</keyword>
<accession>A0A9P6BWK5</accession>
<reference evidence="1" key="1">
    <citation type="submission" date="2020-11" db="EMBL/GenBank/DDBJ databases">
        <authorList>
            <consortium name="DOE Joint Genome Institute"/>
            <person name="Ahrendt S."/>
            <person name="Riley R."/>
            <person name="Andreopoulos W."/>
            <person name="Labutti K."/>
            <person name="Pangilinan J."/>
            <person name="Ruiz-Duenas F.J."/>
            <person name="Barrasa J.M."/>
            <person name="Sanchez-Garcia M."/>
            <person name="Camarero S."/>
            <person name="Miyauchi S."/>
            <person name="Serrano A."/>
            <person name="Linde D."/>
            <person name="Babiker R."/>
            <person name="Drula E."/>
            <person name="Ayuso-Fernandez I."/>
            <person name="Pacheco R."/>
            <person name="Padilla G."/>
            <person name="Ferreira P."/>
            <person name="Barriuso J."/>
            <person name="Kellner H."/>
            <person name="Castanera R."/>
            <person name="Alfaro M."/>
            <person name="Ramirez L."/>
            <person name="Pisabarro A.G."/>
            <person name="Kuo A."/>
            <person name="Tritt A."/>
            <person name="Lipzen A."/>
            <person name="He G."/>
            <person name="Yan M."/>
            <person name="Ng V."/>
            <person name="Cullen D."/>
            <person name="Martin F."/>
            <person name="Rosso M.-N."/>
            <person name="Henrissat B."/>
            <person name="Hibbett D."/>
            <person name="Martinez A.T."/>
            <person name="Grigoriev I.V."/>
        </authorList>
    </citation>
    <scope>NUCLEOTIDE SEQUENCE</scope>
    <source>
        <strain evidence="1">MF-IS2</strain>
    </source>
</reference>
<comment type="caution">
    <text evidence="1">The sequence shown here is derived from an EMBL/GenBank/DDBJ whole genome shotgun (WGS) entry which is preliminary data.</text>
</comment>
<dbReference type="EMBL" id="MU152455">
    <property type="protein sequence ID" value="KAF9440530.1"/>
    <property type="molecule type" value="Genomic_DNA"/>
</dbReference>
<dbReference type="Proteomes" id="UP000807342">
    <property type="component" value="Unassembled WGS sequence"/>
</dbReference>
<gene>
    <name evidence="1" type="ORF">P691DRAFT_104044</name>
</gene>